<name>A0A5B9RK85_CONSH</name>
<geneLocation type="mitochondrion" evidence="2"/>
<dbReference type="EMBL" id="MK623260">
    <property type="protein sequence ID" value="QEG57155.1"/>
    <property type="molecule type" value="Genomic_DNA"/>
</dbReference>
<feature type="transmembrane region" description="Helical" evidence="1">
    <location>
        <begin position="12"/>
        <end position="29"/>
    </location>
</feature>
<feature type="transmembrane region" description="Helical" evidence="1">
    <location>
        <begin position="84"/>
        <end position="105"/>
    </location>
</feature>
<accession>A0A5B9RK85</accession>
<keyword evidence="1" id="KW-0812">Transmembrane</keyword>
<evidence type="ECO:0000256" key="1">
    <source>
        <dbReference type="SAM" id="Phobius"/>
    </source>
</evidence>
<organism evidence="2">
    <name type="scientific">Coniferiporia sulphurascens</name>
    <name type="common">Laminated root rot fungus</name>
    <name type="synonym">Phellinidium sulphurascens</name>
    <dbReference type="NCBI Taxonomy" id="175648"/>
    <lineage>
        <taxon>Eukaryota</taxon>
        <taxon>Fungi</taxon>
        <taxon>Dikarya</taxon>
        <taxon>Basidiomycota</taxon>
        <taxon>Agaricomycotina</taxon>
        <taxon>Agaricomycetes</taxon>
        <taxon>Hymenochaetales</taxon>
        <taxon>Hymenochaetaceae</taxon>
        <taxon>Coniferiporia</taxon>
    </lineage>
</organism>
<dbReference type="AlphaFoldDB" id="A0A5B9RK85"/>
<keyword evidence="1" id="KW-0472">Membrane</keyword>
<reference evidence="2" key="1">
    <citation type="submission" date="2019-03" db="EMBL/GenBank/DDBJ databases">
        <title>Evidence of extensive intraspecific noncoding reshuffling in a 169kb mitochondrial genome of basidiomycete fungus.</title>
        <authorList>
            <person name="Lee H.-H."/>
            <person name="Ke H.-M."/>
            <person name="Lin C.-Y.I."/>
            <person name="Lee T.J."/>
            <person name="Chung C.-L."/>
            <person name="Tsai I.J."/>
        </authorList>
    </citation>
    <scope>NUCLEOTIDE SEQUENCE</scope>
    <source>
        <strain evidence="2">FP133613</strain>
    </source>
</reference>
<keyword evidence="2" id="KW-0496">Mitochondrion</keyword>
<feature type="transmembrane region" description="Helical" evidence="1">
    <location>
        <begin position="117"/>
        <end position="135"/>
    </location>
</feature>
<proteinExistence type="predicted"/>
<gene>
    <name evidence="2" type="ORF">PSUO_000061</name>
</gene>
<feature type="transmembrane region" description="Helical" evidence="1">
    <location>
        <begin position="141"/>
        <end position="158"/>
    </location>
</feature>
<feature type="transmembrane region" description="Helical" evidence="1">
    <location>
        <begin position="41"/>
        <end position="64"/>
    </location>
</feature>
<protein>
    <submittedName>
        <fullName evidence="2">Uncharacterized protein</fullName>
    </submittedName>
</protein>
<keyword evidence="1" id="KW-1133">Transmembrane helix</keyword>
<evidence type="ECO:0000313" key="2">
    <source>
        <dbReference type="EMBL" id="QEG57155.1"/>
    </source>
</evidence>
<sequence length="278" mass="32525">MAHTLNLLRPIIMPSIYTRPVFTVLSFFFRPLVNRLVSQHLSIVIWSFAGYAVHNVGLFRTIRILFTFRRYFSGLITLPYLRQYIYNVNPILGIIFNNLFGNTLLHRGISSILGMRRFINLIIFSSFLLIVKSILLFFSKIALLILGGLLTIFWVDLFKSFRLLIRLAFKIKDFIENYIPISIPTPNNLHRPSDVPSKLYDFVDDSALLLDTYYNKSKLRWMETLNKIKPKNDDIPNVNTISDTDLYPLLENVVNNVEYFIDITKLLNILFDQFNLFL</sequence>